<evidence type="ECO:0000313" key="6">
    <source>
        <dbReference type="EMBL" id="MBB5318086.1"/>
    </source>
</evidence>
<dbReference type="GO" id="GO:0016052">
    <property type="term" value="P:carbohydrate catabolic process"/>
    <property type="evidence" value="ECO:0007669"/>
    <property type="project" value="TreeGrafter"/>
</dbReference>
<dbReference type="PROSITE" id="PS00908">
    <property type="entry name" value="MR_MLE_1"/>
    <property type="match status" value="1"/>
</dbReference>
<keyword evidence="7" id="KW-1185">Reference proteome</keyword>
<dbReference type="PROSITE" id="PS00909">
    <property type="entry name" value="MR_MLE_2"/>
    <property type="match status" value="1"/>
</dbReference>
<name>A0A7W8MRQ3_9BACT</name>
<dbReference type="Gene3D" id="3.20.20.120">
    <property type="entry name" value="Enolase-like C-terminal domain"/>
    <property type="match status" value="1"/>
</dbReference>
<dbReference type="GO" id="GO:0018838">
    <property type="term" value="F:mandelate racemase activity"/>
    <property type="evidence" value="ECO:0007669"/>
    <property type="project" value="UniProtKB-EC"/>
</dbReference>
<dbReference type="EMBL" id="JACHDY010000003">
    <property type="protein sequence ID" value="MBB5318086.1"/>
    <property type="molecule type" value="Genomic_DNA"/>
</dbReference>
<organism evidence="6 7">
    <name type="scientific">Tunturiibacter empetritectus</name>
    <dbReference type="NCBI Taxonomy" id="3069691"/>
    <lineage>
        <taxon>Bacteria</taxon>
        <taxon>Pseudomonadati</taxon>
        <taxon>Acidobacteriota</taxon>
        <taxon>Terriglobia</taxon>
        <taxon>Terriglobales</taxon>
        <taxon>Acidobacteriaceae</taxon>
        <taxon>Tunturiibacter</taxon>
    </lineage>
</organism>
<dbReference type="SUPFAM" id="SSF51604">
    <property type="entry name" value="Enolase C-terminal domain-like"/>
    <property type="match status" value="1"/>
</dbReference>
<keyword evidence="2" id="KW-0479">Metal-binding</keyword>
<evidence type="ECO:0000256" key="3">
    <source>
        <dbReference type="ARBA" id="ARBA00022842"/>
    </source>
</evidence>
<dbReference type="InterPro" id="IPR018110">
    <property type="entry name" value="Mandel_Rmase/mucon_lact_enz_CS"/>
</dbReference>
<keyword evidence="6" id="KW-0413">Isomerase</keyword>
<protein>
    <submittedName>
        <fullName evidence="6">Mandelate racemase</fullName>
        <ecNumber evidence="6">5.1.2.2</ecNumber>
    </submittedName>
</protein>
<keyword evidence="4" id="KW-1133">Transmembrane helix</keyword>
<dbReference type="SFLD" id="SFLDS00001">
    <property type="entry name" value="Enolase"/>
    <property type="match status" value="1"/>
</dbReference>
<keyword evidence="4" id="KW-0472">Membrane</keyword>
<dbReference type="GO" id="GO:0009063">
    <property type="term" value="P:amino acid catabolic process"/>
    <property type="evidence" value="ECO:0007669"/>
    <property type="project" value="InterPro"/>
</dbReference>
<evidence type="ECO:0000256" key="2">
    <source>
        <dbReference type="ARBA" id="ARBA00022723"/>
    </source>
</evidence>
<reference evidence="6" key="1">
    <citation type="submission" date="2020-08" db="EMBL/GenBank/DDBJ databases">
        <title>Genomic Encyclopedia of Type Strains, Phase IV (KMG-V): Genome sequencing to study the core and pangenomes of soil and plant-associated prokaryotes.</title>
        <authorList>
            <person name="Whitman W."/>
        </authorList>
    </citation>
    <scope>NUCLEOTIDE SEQUENCE [LARGE SCALE GENOMIC DNA]</scope>
    <source>
        <strain evidence="6">M8UP27</strain>
    </source>
</reference>
<dbReference type="Pfam" id="PF13378">
    <property type="entry name" value="MR_MLE_C"/>
    <property type="match status" value="1"/>
</dbReference>
<dbReference type="GO" id="GO:0016836">
    <property type="term" value="F:hydro-lyase activity"/>
    <property type="evidence" value="ECO:0007669"/>
    <property type="project" value="TreeGrafter"/>
</dbReference>
<dbReference type="InterPro" id="IPR036849">
    <property type="entry name" value="Enolase-like_C_sf"/>
</dbReference>
<dbReference type="AlphaFoldDB" id="A0A7W8MRQ3"/>
<evidence type="ECO:0000256" key="1">
    <source>
        <dbReference type="ARBA" id="ARBA00001946"/>
    </source>
</evidence>
<accession>A0A7W8MRQ3</accession>
<dbReference type="SMART" id="SM00922">
    <property type="entry name" value="MR_MLE"/>
    <property type="match status" value="1"/>
</dbReference>
<dbReference type="GO" id="GO:0000287">
    <property type="term" value="F:magnesium ion binding"/>
    <property type="evidence" value="ECO:0007669"/>
    <property type="project" value="TreeGrafter"/>
</dbReference>
<keyword evidence="3" id="KW-0460">Magnesium</keyword>
<dbReference type="InterPro" id="IPR013341">
    <property type="entry name" value="Mandelate_racemase_N_dom"/>
</dbReference>
<keyword evidence="4" id="KW-0812">Transmembrane</keyword>
<dbReference type="InterPro" id="IPR029065">
    <property type="entry name" value="Enolase_C-like"/>
</dbReference>
<sequence>MAYPKIREFRVRAVRVPMAQPHKTASGTISESPLVLTDIFADNGTVGHSMIFTYAVAALKPTADLIKNLESFVKDEPLAPAEIADKFAKRFRLLGLQGLIAMAVAAIDMALWDALARSHNTSLVRLLGATEKPIPAYGAVGYDGVAGSAQGAEAWAKRGFKGVKAKIGYATVEEDLEVVRAMRKATGSEMAIMVDYNQSLTPPEAVRRLRVLDEEGLTWVEEPVLAHDYQGHALVAREIKTPIQCGENWWGSHEMCQAIEARASDYMMPDVMKIGGVTGWVRAAALGEASGIPLSNHLWPEISAQLMCATPTAHFLEYADWWNLVLAEPLQIASGMAVVDGVVGTGVVWNEKAVERFGA</sequence>
<dbReference type="EC" id="5.1.2.2" evidence="6"/>
<gene>
    <name evidence="6" type="ORF">HDF09_002772</name>
</gene>
<dbReference type="Gene3D" id="3.30.390.10">
    <property type="entry name" value="Enolase-like, N-terminal domain"/>
    <property type="match status" value="1"/>
</dbReference>
<evidence type="ECO:0000256" key="4">
    <source>
        <dbReference type="SAM" id="Phobius"/>
    </source>
</evidence>
<evidence type="ECO:0000259" key="5">
    <source>
        <dbReference type="SMART" id="SM00922"/>
    </source>
</evidence>
<comment type="caution">
    <text evidence="6">The sequence shown here is derived from an EMBL/GenBank/DDBJ whole genome shotgun (WGS) entry which is preliminary data.</text>
</comment>
<dbReference type="PANTHER" id="PTHR13794:SF58">
    <property type="entry name" value="MITOCHONDRIAL ENOLASE SUPERFAMILY MEMBER 1"/>
    <property type="match status" value="1"/>
</dbReference>
<feature type="transmembrane region" description="Helical" evidence="4">
    <location>
        <begin position="93"/>
        <end position="112"/>
    </location>
</feature>
<dbReference type="Proteomes" id="UP000568106">
    <property type="component" value="Unassembled WGS sequence"/>
</dbReference>
<dbReference type="InterPro" id="IPR029017">
    <property type="entry name" value="Enolase-like_N"/>
</dbReference>
<dbReference type="PANTHER" id="PTHR13794">
    <property type="entry name" value="ENOLASE SUPERFAMILY, MANDELATE RACEMASE"/>
    <property type="match status" value="1"/>
</dbReference>
<dbReference type="SFLD" id="SFLDG00179">
    <property type="entry name" value="mandelate_racemase"/>
    <property type="match status" value="1"/>
</dbReference>
<evidence type="ECO:0000313" key="7">
    <source>
        <dbReference type="Proteomes" id="UP000568106"/>
    </source>
</evidence>
<dbReference type="InterPro" id="IPR013342">
    <property type="entry name" value="Mandelate_racemase_C"/>
</dbReference>
<dbReference type="InterPro" id="IPR046945">
    <property type="entry name" value="RHMD-like"/>
</dbReference>
<dbReference type="Pfam" id="PF02746">
    <property type="entry name" value="MR_MLE_N"/>
    <property type="match status" value="1"/>
</dbReference>
<comment type="cofactor">
    <cofactor evidence="1">
        <name>Mg(2+)</name>
        <dbReference type="ChEBI" id="CHEBI:18420"/>
    </cofactor>
</comment>
<feature type="domain" description="Mandelate racemase/muconate lactonizing enzyme C-terminal" evidence="5">
    <location>
        <begin position="145"/>
        <end position="242"/>
    </location>
</feature>
<proteinExistence type="predicted"/>
<dbReference type="SUPFAM" id="SSF54826">
    <property type="entry name" value="Enolase N-terminal domain-like"/>
    <property type="match status" value="1"/>
</dbReference>